<feature type="domain" description="Helix-turn-helix" evidence="1">
    <location>
        <begin position="40"/>
        <end position="89"/>
    </location>
</feature>
<dbReference type="GO" id="GO:0003677">
    <property type="term" value="F:DNA binding"/>
    <property type="evidence" value="ECO:0007669"/>
    <property type="project" value="InterPro"/>
</dbReference>
<organism evidence="2 3">
    <name type="scientific">Liquorilactobacillus uvarum DSM 19971</name>
    <dbReference type="NCBI Taxonomy" id="1423812"/>
    <lineage>
        <taxon>Bacteria</taxon>
        <taxon>Bacillati</taxon>
        <taxon>Bacillota</taxon>
        <taxon>Bacilli</taxon>
        <taxon>Lactobacillales</taxon>
        <taxon>Lactobacillaceae</taxon>
        <taxon>Liquorilactobacillus</taxon>
    </lineage>
</organism>
<evidence type="ECO:0000313" key="2">
    <source>
        <dbReference type="EMBL" id="KRL38767.1"/>
    </source>
</evidence>
<evidence type="ECO:0000313" key="3">
    <source>
        <dbReference type="Proteomes" id="UP000051155"/>
    </source>
</evidence>
<dbReference type="OrthoDB" id="2188840at2"/>
<reference evidence="2 3" key="1">
    <citation type="journal article" date="2015" name="Genome Announc.">
        <title>Expanding the biotechnology potential of lactobacilli through comparative genomics of 213 strains and associated genera.</title>
        <authorList>
            <person name="Sun Z."/>
            <person name="Harris H.M."/>
            <person name="McCann A."/>
            <person name="Guo C."/>
            <person name="Argimon S."/>
            <person name="Zhang W."/>
            <person name="Yang X."/>
            <person name="Jeffery I.B."/>
            <person name="Cooney J.C."/>
            <person name="Kagawa T.F."/>
            <person name="Liu W."/>
            <person name="Song Y."/>
            <person name="Salvetti E."/>
            <person name="Wrobel A."/>
            <person name="Rasinkangas P."/>
            <person name="Parkhill J."/>
            <person name="Rea M.C."/>
            <person name="O'Sullivan O."/>
            <person name="Ritari J."/>
            <person name="Douillard F.P."/>
            <person name="Paul Ross R."/>
            <person name="Yang R."/>
            <person name="Briner A.E."/>
            <person name="Felis G.E."/>
            <person name="de Vos W.M."/>
            <person name="Barrangou R."/>
            <person name="Klaenhammer T.R."/>
            <person name="Caufield P.W."/>
            <person name="Cui Y."/>
            <person name="Zhang H."/>
            <person name="O'Toole P.W."/>
        </authorList>
    </citation>
    <scope>NUCLEOTIDE SEQUENCE [LARGE SCALE GENOMIC DNA]</scope>
    <source>
        <strain evidence="2 3">DSM 19971</strain>
    </source>
</reference>
<proteinExistence type="predicted"/>
<dbReference type="PATRIC" id="fig|1423812.3.peg.900"/>
<gene>
    <name evidence="2" type="ORF">FD20_GL000835</name>
</gene>
<comment type="caution">
    <text evidence="2">The sequence shown here is derived from an EMBL/GenBank/DDBJ whole genome shotgun (WGS) entry which is preliminary data.</text>
</comment>
<dbReference type="AlphaFoldDB" id="A0A0R1Q274"/>
<dbReference type="InterPro" id="IPR041657">
    <property type="entry name" value="HTH_17"/>
</dbReference>
<accession>A0A0R1Q274</accession>
<dbReference type="Pfam" id="PF12728">
    <property type="entry name" value="HTH_17"/>
    <property type="match status" value="1"/>
</dbReference>
<protein>
    <recommendedName>
        <fullName evidence="1">Helix-turn-helix domain-containing protein</fullName>
    </recommendedName>
</protein>
<sequence length="91" mass="10245">MAEINLKLSDGFEKEITQIVVKAVKTAQSESQGVKTYPEYMSIIQTCEYANIGRSTLEQNWIKKRGLPTISVGGLTRIKKSDLDTFLSEFK</sequence>
<dbReference type="InterPro" id="IPR010093">
    <property type="entry name" value="SinI_DNA-bd"/>
</dbReference>
<dbReference type="EMBL" id="AZEG01000002">
    <property type="protein sequence ID" value="KRL38767.1"/>
    <property type="molecule type" value="Genomic_DNA"/>
</dbReference>
<dbReference type="Proteomes" id="UP000051155">
    <property type="component" value="Unassembled WGS sequence"/>
</dbReference>
<name>A0A0R1Q274_9LACO</name>
<evidence type="ECO:0000259" key="1">
    <source>
        <dbReference type="Pfam" id="PF12728"/>
    </source>
</evidence>
<keyword evidence="3" id="KW-1185">Reference proteome</keyword>
<dbReference type="NCBIfam" id="TIGR01764">
    <property type="entry name" value="excise"/>
    <property type="match status" value="1"/>
</dbReference>
<dbReference type="STRING" id="1423812.FD20_GL000835"/>
<dbReference type="RefSeq" id="WP_057735691.1">
    <property type="nucleotide sequence ID" value="NZ_AZEG01000002.1"/>
</dbReference>